<protein>
    <recommendedName>
        <fullName evidence="4">DUF1622 domain-containing protein</fullName>
    </recommendedName>
</protein>
<sequence>MVSGYMETFLLVFELLFEAVGTAIIIYGGLKATFQLFLREVLKRPYNLEKVRKELTKKVLFGLEFYIVVAILGTLRDPSSQELLLLGGVVLIRTVLGYFLSKEIKEYKLGE</sequence>
<evidence type="ECO:0000256" key="1">
    <source>
        <dbReference type="SAM" id="Phobius"/>
    </source>
</evidence>
<dbReference type="PATRIC" id="fig|523844.20.peg.3117"/>
<feature type="transmembrane region" description="Helical" evidence="1">
    <location>
        <begin position="59"/>
        <end position="76"/>
    </location>
</feature>
<dbReference type="Proteomes" id="UP000066529">
    <property type="component" value="Chromosome"/>
</dbReference>
<name>A0A0E3H9L5_METTT</name>
<dbReference type="EMBL" id="CP009501">
    <property type="protein sequence ID" value="AKB14314.1"/>
    <property type="molecule type" value="Genomic_DNA"/>
</dbReference>
<feature type="transmembrane region" description="Helical" evidence="1">
    <location>
        <begin position="15"/>
        <end position="38"/>
    </location>
</feature>
<evidence type="ECO:0000313" key="3">
    <source>
        <dbReference type="Proteomes" id="UP000066529"/>
    </source>
</evidence>
<dbReference type="HOGENOM" id="CLU_136765_3_2_2"/>
<keyword evidence="1" id="KW-0812">Transmembrane</keyword>
<dbReference type="OrthoDB" id="140944at2157"/>
<keyword evidence="1" id="KW-0472">Membrane</keyword>
<dbReference type="InterPro" id="IPR012427">
    <property type="entry name" value="DUF1622"/>
</dbReference>
<proteinExistence type="predicted"/>
<organism evidence="2 3">
    <name type="scientific">Methanosarcina thermophila (strain ATCC 43570 / DSM 1825 / OCM 12 / VKM B-1830 / TM-1)</name>
    <dbReference type="NCBI Taxonomy" id="523844"/>
    <lineage>
        <taxon>Archaea</taxon>
        <taxon>Methanobacteriati</taxon>
        <taxon>Methanobacteriota</taxon>
        <taxon>Stenosarchaea group</taxon>
        <taxon>Methanomicrobia</taxon>
        <taxon>Methanosarcinales</taxon>
        <taxon>Methanosarcinaceae</taxon>
        <taxon>Methanosarcina</taxon>
    </lineage>
</organism>
<dbReference type="AlphaFoldDB" id="A0A0E3H9L5"/>
<evidence type="ECO:0000313" key="2">
    <source>
        <dbReference type="EMBL" id="AKB14314.1"/>
    </source>
</evidence>
<dbReference type="STRING" id="523844.MSTHT_2556"/>
<dbReference type="Pfam" id="PF07784">
    <property type="entry name" value="DUF1622"/>
    <property type="match status" value="1"/>
</dbReference>
<keyword evidence="1" id="KW-1133">Transmembrane helix</keyword>
<feature type="transmembrane region" description="Helical" evidence="1">
    <location>
        <begin position="82"/>
        <end position="100"/>
    </location>
</feature>
<gene>
    <name evidence="2" type="ORF">MSTHT_2556</name>
</gene>
<dbReference type="GeneID" id="24849580"/>
<dbReference type="KEGG" id="mthr:MSTHT_2556"/>
<reference evidence="2 3" key="1">
    <citation type="submission" date="2014-07" db="EMBL/GenBank/DDBJ databases">
        <title>Methanogenic archaea and the global carbon cycle.</title>
        <authorList>
            <person name="Henriksen J.R."/>
            <person name="Luke J."/>
            <person name="Reinhart S."/>
            <person name="Benedict M.N."/>
            <person name="Youngblut N.D."/>
            <person name="Metcalf M.E."/>
            <person name="Whitaker R.J."/>
            <person name="Metcalf W.W."/>
        </authorList>
    </citation>
    <scope>NUCLEOTIDE SEQUENCE [LARGE SCALE GENOMIC DNA]</scope>
    <source>
        <strain evidence="3">ATCC 43570 / DSM 1825 / OCM 12 / VKM B-1830 / TM-1</strain>
    </source>
</reference>
<evidence type="ECO:0008006" key="4">
    <source>
        <dbReference type="Google" id="ProtNLM"/>
    </source>
</evidence>
<accession>A0A0E3H9L5</accession>
<dbReference type="PANTHER" id="PTHR38468:SF1">
    <property type="entry name" value="SLL0939 PROTEIN"/>
    <property type="match status" value="1"/>
</dbReference>
<dbReference type="PANTHER" id="PTHR38468">
    <property type="entry name" value="SLL0939 PROTEIN"/>
    <property type="match status" value="1"/>
</dbReference>
<dbReference type="RefSeq" id="WP_048168615.1">
    <property type="nucleotide sequence ID" value="NZ_CP009501.1"/>
</dbReference>